<comment type="caution">
    <text evidence="1">The sequence shown here is derived from an EMBL/GenBank/DDBJ whole genome shotgun (WGS) entry which is preliminary data.</text>
</comment>
<dbReference type="Proteomes" id="UP000663865">
    <property type="component" value="Unassembled WGS sequence"/>
</dbReference>
<reference evidence="1" key="1">
    <citation type="submission" date="2021-02" db="EMBL/GenBank/DDBJ databases">
        <authorList>
            <person name="Nowell W R."/>
        </authorList>
    </citation>
    <scope>NUCLEOTIDE SEQUENCE</scope>
</reference>
<organism evidence="1 2">
    <name type="scientific">Rotaria socialis</name>
    <dbReference type="NCBI Taxonomy" id="392032"/>
    <lineage>
        <taxon>Eukaryota</taxon>
        <taxon>Metazoa</taxon>
        <taxon>Spiralia</taxon>
        <taxon>Gnathifera</taxon>
        <taxon>Rotifera</taxon>
        <taxon>Eurotatoria</taxon>
        <taxon>Bdelloidea</taxon>
        <taxon>Philodinida</taxon>
        <taxon>Philodinidae</taxon>
        <taxon>Rotaria</taxon>
    </lineage>
</organism>
<proteinExistence type="predicted"/>
<protein>
    <submittedName>
        <fullName evidence="1">Uncharacterized protein</fullName>
    </submittedName>
</protein>
<evidence type="ECO:0000313" key="1">
    <source>
        <dbReference type="EMBL" id="CAF3561492.1"/>
    </source>
</evidence>
<dbReference type="AlphaFoldDB" id="A0A818KQI9"/>
<accession>A0A818KQI9</accession>
<sequence>MLSEEIPYRLYYAYISSYYQSVLNIYPIISHTKQQQMEALNRKIFRIIHKWHVATNDEITNLPAYKTTEVLTQVHFTKLLSTILRTNPSVIADVIQQKLYRLFLREYFLNPVLKKEKQAIAIRGRTSNRIRPLLSTCKQSLFDQVFCFT</sequence>
<name>A0A818KQI9_9BILA</name>
<evidence type="ECO:0000313" key="2">
    <source>
        <dbReference type="Proteomes" id="UP000663865"/>
    </source>
</evidence>
<gene>
    <name evidence="1" type="ORF">KIK155_LOCUS18966</name>
</gene>
<dbReference type="EMBL" id="CAJNYV010003344">
    <property type="protein sequence ID" value="CAF3561492.1"/>
    <property type="molecule type" value="Genomic_DNA"/>
</dbReference>